<dbReference type="GO" id="GO:0047931">
    <property type="term" value="F:glucosamine kinase activity"/>
    <property type="evidence" value="ECO:0007669"/>
    <property type="project" value="UniProtKB-EC"/>
</dbReference>
<dbReference type="PANTHER" id="PTHR43190">
    <property type="entry name" value="N-ACETYL-D-GLUCOSAMINE KINASE"/>
    <property type="match status" value="1"/>
</dbReference>
<dbReference type="PANTHER" id="PTHR43190:SF3">
    <property type="entry name" value="N-ACETYL-D-GLUCOSAMINE KINASE"/>
    <property type="match status" value="1"/>
</dbReference>
<evidence type="ECO:0000313" key="3">
    <source>
        <dbReference type="Proteomes" id="UP000225972"/>
    </source>
</evidence>
<dbReference type="OrthoDB" id="63487at2"/>
<dbReference type="EC" id="2.7.1.8" evidence="2"/>
<accession>A0A238J8D8</accession>
<feature type="domain" description="ATPase BadF/BadG/BcrA/BcrD type" evidence="1">
    <location>
        <begin position="10"/>
        <end position="252"/>
    </location>
</feature>
<evidence type="ECO:0000313" key="2">
    <source>
        <dbReference type="EMBL" id="SMX26613.1"/>
    </source>
</evidence>
<dbReference type="InterPro" id="IPR002731">
    <property type="entry name" value="ATPase_BadF"/>
</dbReference>
<dbReference type="InterPro" id="IPR043129">
    <property type="entry name" value="ATPase_NBD"/>
</dbReference>
<dbReference type="Pfam" id="PF01869">
    <property type="entry name" value="BcrAD_BadFG"/>
    <property type="match status" value="1"/>
</dbReference>
<name>A0A238J8D8_9RHOB</name>
<gene>
    <name evidence="2" type="primary">gspK_1</name>
    <name evidence="2" type="ORF">TRP8649_00697</name>
</gene>
<dbReference type="CDD" id="cd24082">
    <property type="entry name" value="ASKHA_NBD_GspK-like"/>
    <property type="match status" value="1"/>
</dbReference>
<keyword evidence="2" id="KW-0808">Transferase</keyword>
<reference evidence="3" key="1">
    <citation type="submission" date="2017-05" db="EMBL/GenBank/DDBJ databases">
        <authorList>
            <person name="Rodrigo-Torres L."/>
            <person name="Arahal R. D."/>
            <person name="Lucena T."/>
        </authorList>
    </citation>
    <scope>NUCLEOTIDE SEQUENCE [LARGE SCALE GENOMIC DNA]</scope>
    <source>
        <strain evidence="3">CECT 8649</strain>
    </source>
</reference>
<dbReference type="AlphaFoldDB" id="A0A238J8D8"/>
<sequence>MTTIPDVIAIDGGGSRCRVACEINGARVVVETGSSNVSTDLAEAVNSITQGLVLLASEINLPVETLHSVPAYLGLAGVTGDEKAQEVAAALPFATCKIEEDRMPALNGALDGQDGALMHCGTGSFQAVQIDGSARFAGGWGAILGDEASSQWVGRKALSATLAAQEGLQAGSALTEAILAKFGNAADIIAFAGQADAADFGALAPMVTQAAETADPIAHEIMQDGTDIIADALRQMGWQAHLPLTYTGGIAPHFATFLPQDMKNNLTAPKGSPLDGAFALAQSWVSNTDPQG</sequence>
<protein>
    <submittedName>
        <fullName evidence="2">Glucosamine kinase GspK</fullName>
        <ecNumber evidence="2">2.7.1.8</ecNumber>
    </submittedName>
</protein>
<dbReference type="InterPro" id="IPR052519">
    <property type="entry name" value="Euk-type_GlcNAc_Kinase"/>
</dbReference>
<dbReference type="EMBL" id="FXXP01000001">
    <property type="protein sequence ID" value="SMX26613.1"/>
    <property type="molecule type" value="Genomic_DNA"/>
</dbReference>
<keyword evidence="2" id="KW-0418">Kinase</keyword>
<keyword evidence="3" id="KW-1185">Reference proteome</keyword>
<dbReference type="Proteomes" id="UP000225972">
    <property type="component" value="Unassembled WGS sequence"/>
</dbReference>
<proteinExistence type="predicted"/>
<dbReference type="Gene3D" id="3.30.420.40">
    <property type="match status" value="2"/>
</dbReference>
<organism evidence="2 3">
    <name type="scientific">Pelagimonas phthalicica</name>
    <dbReference type="NCBI Taxonomy" id="1037362"/>
    <lineage>
        <taxon>Bacteria</taxon>
        <taxon>Pseudomonadati</taxon>
        <taxon>Pseudomonadota</taxon>
        <taxon>Alphaproteobacteria</taxon>
        <taxon>Rhodobacterales</taxon>
        <taxon>Roseobacteraceae</taxon>
        <taxon>Pelagimonas</taxon>
    </lineage>
</organism>
<dbReference type="RefSeq" id="WP_099242566.1">
    <property type="nucleotide sequence ID" value="NZ_FXXP01000001.1"/>
</dbReference>
<dbReference type="SUPFAM" id="SSF53067">
    <property type="entry name" value="Actin-like ATPase domain"/>
    <property type="match status" value="2"/>
</dbReference>
<evidence type="ECO:0000259" key="1">
    <source>
        <dbReference type="Pfam" id="PF01869"/>
    </source>
</evidence>